<name>A0AAW9SPI0_9RHOB</name>
<dbReference type="AlphaFoldDB" id="A0AAW9SPI0"/>
<keyword evidence="2" id="KW-1185">Reference proteome</keyword>
<dbReference type="RefSeq" id="WP_347167788.1">
    <property type="nucleotide sequence ID" value="NZ_JBDNCH010000002.1"/>
</dbReference>
<organism evidence="1 2">
    <name type="scientific">Ponticoccus litoralis</name>
    <dbReference type="NCBI Taxonomy" id="422297"/>
    <lineage>
        <taxon>Bacteria</taxon>
        <taxon>Pseudomonadati</taxon>
        <taxon>Pseudomonadota</taxon>
        <taxon>Alphaproteobacteria</taxon>
        <taxon>Rhodobacterales</taxon>
        <taxon>Roseobacteraceae</taxon>
        <taxon>Ponticoccus</taxon>
    </lineage>
</organism>
<dbReference type="Proteomes" id="UP001428774">
    <property type="component" value="Unassembled WGS sequence"/>
</dbReference>
<evidence type="ECO:0000313" key="1">
    <source>
        <dbReference type="EMBL" id="MEN9062863.1"/>
    </source>
</evidence>
<comment type="caution">
    <text evidence="1">The sequence shown here is derived from an EMBL/GenBank/DDBJ whole genome shotgun (WGS) entry which is preliminary data.</text>
</comment>
<sequence length="93" mass="9868">MSDLNPRAALVASATAVALHRGGLSLCGSQIAALAVALERLPRLAVGDRLAVLMGPVGDVISARLDADEFAFDRARDALQRAMCTYWTERMVA</sequence>
<proteinExistence type="predicted"/>
<gene>
    <name evidence="1" type="ORF">ABFB10_19635</name>
</gene>
<reference evidence="1 2" key="1">
    <citation type="submission" date="2024-05" db="EMBL/GenBank/DDBJ databases">
        <title>Genome sequence of Ponticoccus litoralis KCCM 90028.</title>
        <authorList>
            <person name="Kim J.M."/>
            <person name="Lee J.K."/>
            <person name="Choi B.J."/>
            <person name="Bayburt H."/>
            <person name="Baek J.H."/>
            <person name="Jeon C.O."/>
        </authorList>
    </citation>
    <scope>NUCLEOTIDE SEQUENCE [LARGE SCALE GENOMIC DNA]</scope>
    <source>
        <strain evidence="1 2">KCCM 90028</strain>
    </source>
</reference>
<protein>
    <submittedName>
        <fullName evidence="1">Uncharacterized protein</fullName>
    </submittedName>
</protein>
<accession>A0AAW9SPI0</accession>
<dbReference type="EMBL" id="JBDNCH010000002">
    <property type="protein sequence ID" value="MEN9062863.1"/>
    <property type="molecule type" value="Genomic_DNA"/>
</dbReference>
<evidence type="ECO:0000313" key="2">
    <source>
        <dbReference type="Proteomes" id="UP001428774"/>
    </source>
</evidence>